<evidence type="ECO:0000256" key="1">
    <source>
        <dbReference type="ARBA" id="ARBA00023284"/>
    </source>
</evidence>
<dbReference type="SUPFAM" id="SSF52833">
    <property type="entry name" value="Thioredoxin-like"/>
    <property type="match status" value="1"/>
</dbReference>
<name>A0A0E9N637_9BACT</name>
<dbReference type="Gene3D" id="3.40.30.10">
    <property type="entry name" value="Glutaredoxin"/>
    <property type="match status" value="1"/>
</dbReference>
<accession>A0A0E9N637</accession>
<keyword evidence="3" id="KW-1185">Reference proteome</keyword>
<dbReference type="Proteomes" id="UP000033121">
    <property type="component" value="Unassembled WGS sequence"/>
</dbReference>
<dbReference type="AlphaFoldDB" id="A0A0E9N637"/>
<dbReference type="InterPro" id="IPR011893">
    <property type="entry name" value="Selenoprotein_Rdx-typ"/>
</dbReference>
<evidence type="ECO:0008006" key="4">
    <source>
        <dbReference type="Google" id="ProtNLM"/>
    </source>
</evidence>
<dbReference type="PANTHER" id="PTHR36417:SF2">
    <property type="entry name" value="SELENOPROTEIN DOMAIN PROTEIN (AFU_ORTHOLOGUE AFUA_1G05220)"/>
    <property type="match status" value="1"/>
</dbReference>
<keyword evidence="1" id="KW-0676">Redox-active center</keyword>
<evidence type="ECO:0000313" key="3">
    <source>
        <dbReference type="Proteomes" id="UP000033121"/>
    </source>
</evidence>
<comment type="caution">
    <text evidence="2">The sequence shown here is derived from an EMBL/GenBank/DDBJ whole genome shotgun (WGS) entry which is preliminary data.</text>
</comment>
<dbReference type="EMBL" id="BBWV01000004">
    <property type="protein sequence ID" value="GAO44820.1"/>
    <property type="molecule type" value="Genomic_DNA"/>
</dbReference>
<dbReference type="InterPro" id="IPR036249">
    <property type="entry name" value="Thioredoxin-like_sf"/>
</dbReference>
<sequence>MWSSVICSILQIINFKAETTLMKPTITIEYCPKCHWLLRAAYIAQELLTTFEEDLQAVSLEPSAVSGRFTIRVNEEILFDRKTYGGFPEIKELKQLLRDKVSPGKNLGHSDTPVHHA</sequence>
<dbReference type="Pfam" id="PF10262">
    <property type="entry name" value="Rdx"/>
    <property type="match status" value="1"/>
</dbReference>
<dbReference type="STRING" id="1220578.FPE01S_04_00630"/>
<reference evidence="2 3" key="1">
    <citation type="submission" date="2015-04" db="EMBL/GenBank/DDBJ databases">
        <title>Whole genome shotgun sequence of Flavihumibacter petaseus NBRC 106054.</title>
        <authorList>
            <person name="Miyazawa S."/>
            <person name="Hosoyama A."/>
            <person name="Hashimoto M."/>
            <person name="Noguchi M."/>
            <person name="Tsuchikane K."/>
            <person name="Ohji S."/>
            <person name="Yamazoe A."/>
            <person name="Ichikawa N."/>
            <person name="Kimura A."/>
            <person name="Fujita N."/>
        </authorList>
    </citation>
    <scope>NUCLEOTIDE SEQUENCE [LARGE SCALE GENOMIC DNA]</scope>
    <source>
        <strain evidence="2 3">NBRC 106054</strain>
    </source>
</reference>
<proteinExistence type="predicted"/>
<dbReference type="NCBIfam" id="TIGR02174">
    <property type="entry name" value="CXXU_selWTH"/>
    <property type="match status" value="1"/>
</dbReference>
<organism evidence="2 3">
    <name type="scientific">Flavihumibacter petaseus NBRC 106054</name>
    <dbReference type="NCBI Taxonomy" id="1220578"/>
    <lineage>
        <taxon>Bacteria</taxon>
        <taxon>Pseudomonadati</taxon>
        <taxon>Bacteroidota</taxon>
        <taxon>Chitinophagia</taxon>
        <taxon>Chitinophagales</taxon>
        <taxon>Chitinophagaceae</taxon>
        <taxon>Flavihumibacter</taxon>
    </lineage>
</organism>
<gene>
    <name evidence="2" type="ORF">FPE01S_04_00630</name>
</gene>
<protein>
    <recommendedName>
        <fullName evidence="4">Selenoprotein W-related protein</fullName>
    </recommendedName>
</protein>
<dbReference type="PANTHER" id="PTHR36417">
    <property type="entry name" value="SELENOPROTEIN DOMAIN PROTEIN (AFU_ORTHOLOGUE AFUA_1G05220)"/>
    <property type="match status" value="1"/>
</dbReference>
<evidence type="ECO:0000313" key="2">
    <source>
        <dbReference type="EMBL" id="GAO44820.1"/>
    </source>
</evidence>